<dbReference type="GO" id="GO:0005634">
    <property type="term" value="C:nucleus"/>
    <property type="evidence" value="ECO:0007669"/>
    <property type="project" value="TreeGrafter"/>
</dbReference>
<organism evidence="3 4">
    <name type="scientific">Trichonephila clavata</name>
    <name type="common">Joro spider</name>
    <name type="synonym">Nephila clavata</name>
    <dbReference type="NCBI Taxonomy" id="2740835"/>
    <lineage>
        <taxon>Eukaryota</taxon>
        <taxon>Metazoa</taxon>
        <taxon>Ecdysozoa</taxon>
        <taxon>Arthropoda</taxon>
        <taxon>Chelicerata</taxon>
        <taxon>Arachnida</taxon>
        <taxon>Araneae</taxon>
        <taxon>Araneomorphae</taxon>
        <taxon>Entelegynae</taxon>
        <taxon>Araneoidea</taxon>
        <taxon>Nephilidae</taxon>
        <taxon>Trichonephila</taxon>
    </lineage>
</organism>
<dbReference type="PANTHER" id="PTHR15885">
    <property type="entry name" value="COILED-COIL DOMAIN-CONTAINING PROTEIN 174"/>
    <property type="match status" value="1"/>
</dbReference>
<comment type="caution">
    <text evidence="3">The sequence shown here is derived from an EMBL/GenBank/DDBJ whole genome shotgun (WGS) entry which is preliminary data.</text>
</comment>
<feature type="compositionally biased region" description="Polar residues" evidence="2">
    <location>
        <begin position="267"/>
        <end position="277"/>
    </location>
</feature>
<gene>
    <name evidence="3" type="primary">CCDC174</name>
    <name evidence="3" type="ORF">TNCT_154321</name>
</gene>
<dbReference type="PANTHER" id="PTHR15885:SF1">
    <property type="entry name" value="COILED-COIL DOMAIN-CONTAINING PROTEIN 174"/>
    <property type="match status" value="1"/>
</dbReference>
<accession>A0A8X6FHM1</accession>
<sequence length="345" mass="40009">MNLGNSDLNPSSIIDLKAELHKKYDLFRRAKLDKSADLTKRTPFISKNKSVQNKDKKQKPVPAVKQKVEDSEEELALKKSRDALEAKAKLYEKIISNKILIDDEQSELYQVDFQRKVLYETPEPQKTVENKNDNSDCTSYSDSDPSFIKSVYQSKFSASSSAQKPSEKSETIDPDQPIHYQNVQFSEVRDHGVGYFAFSENEAKRKEQMEELNTLRQETESQRIARQKQQMKRKAILQTRLAKICERKNIDPSALIAYKTVPEMENVDTSETPTPDLSSIPLPEPEQEVPKKQPKIRPWDIGKDSLQHFVPEKKRKIKSQNDYVEERREERLSEFAPPSIYRSKR</sequence>
<dbReference type="Proteomes" id="UP000887116">
    <property type="component" value="Unassembled WGS sequence"/>
</dbReference>
<keyword evidence="1" id="KW-0175">Coiled coil</keyword>
<evidence type="ECO:0000256" key="1">
    <source>
        <dbReference type="ARBA" id="ARBA00023054"/>
    </source>
</evidence>
<dbReference type="Pfam" id="PF13300">
    <property type="entry name" value="DUF4078"/>
    <property type="match status" value="1"/>
</dbReference>
<evidence type="ECO:0000256" key="2">
    <source>
        <dbReference type="SAM" id="MobiDB-lite"/>
    </source>
</evidence>
<evidence type="ECO:0000313" key="4">
    <source>
        <dbReference type="Proteomes" id="UP000887116"/>
    </source>
</evidence>
<proteinExistence type="predicted"/>
<protein>
    <submittedName>
        <fullName evidence="3">Coiled-coil domain-containing protein 174</fullName>
    </submittedName>
</protein>
<name>A0A8X6FHM1_TRICU</name>
<dbReference type="OrthoDB" id="333551at2759"/>
<feature type="region of interest" description="Disordered" evidence="2">
    <location>
        <begin position="38"/>
        <end position="67"/>
    </location>
</feature>
<reference evidence="3" key="1">
    <citation type="submission" date="2020-07" db="EMBL/GenBank/DDBJ databases">
        <title>Multicomponent nature underlies the extraordinary mechanical properties of spider dragline silk.</title>
        <authorList>
            <person name="Kono N."/>
            <person name="Nakamura H."/>
            <person name="Mori M."/>
            <person name="Yoshida Y."/>
            <person name="Ohtoshi R."/>
            <person name="Malay A.D."/>
            <person name="Moran D.A.P."/>
            <person name="Tomita M."/>
            <person name="Numata K."/>
            <person name="Arakawa K."/>
        </authorList>
    </citation>
    <scope>NUCLEOTIDE SEQUENCE</scope>
</reference>
<feature type="region of interest" description="Disordered" evidence="2">
    <location>
        <begin position="158"/>
        <end position="177"/>
    </location>
</feature>
<feature type="region of interest" description="Disordered" evidence="2">
    <location>
        <begin position="265"/>
        <end position="345"/>
    </location>
</feature>
<dbReference type="AlphaFoldDB" id="A0A8X6FHM1"/>
<dbReference type="InterPro" id="IPR025066">
    <property type="entry name" value="CCDC174-like"/>
</dbReference>
<keyword evidence="4" id="KW-1185">Reference proteome</keyword>
<evidence type="ECO:0000313" key="3">
    <source>
        <dbReference type="EMBL" id="GFQ79124.1"/>
    </source>
</evidence>
<feature type="compositionally biased region" description="Basic and acidic residues" evidence="2">
    <location>
        <begin position="297"/>
        <end position="312"/>
    </location>
</feature>
<dbReference type="EMBL" id="BMAO01032004">
    <property type="protein sequence ID" value="GFQ79124.1"/>
    <property type="molecule type" value="Genomic_DNA"/>
</dbReference>
<feature type="compositionally biased region" description="Basic and acidic residues" evidence="2">
    <location>
        <begin position="324"/>
        <end position="333"/>
    </location>
</feature>